<evidence type="ECO:0000313" key="2">
    <source>
        <dbReference type="Proteomes" id="UP000451471"/>
    </source>
</evidence>
<evidence type="ECO:0000313" key="1">
    <source>
        <dbReference type="EMBL" id="MWG36608.1"/>
    </source>
</evidence>
<reference evidence="1 2" key="1">
    <citation type="submission" date="2019-12" db="EMBL/GenBank/DDBJ databases">
        <title>Halocatena pleomorpha gen. nov. sp. nov., an extremely halophilic archaeon of family Halobacteriaceae isolated from saltpan soil.</title>
        <authorList>
            <person name="Pal Y."/>
            <person name="Verma A."/>
            <person name="Krishnamurthi S."/>
            <person name="Kumar P."/>
        </authorList>
    </citation>
    <scope>NUCLEOTIDE SEQUENCE [LARGE SCALE GENOMIC DNA]</scope>
    <source>
        <strain evidence="1 2">JCM 16495</strain>
    </source>
</reference>
<sequence length="123" mass="13435">MPTLLTDQSTTLTVCPACRVVYNFDPVDDDCFDCGTVIDSVEEGYEFDLEFPVNDDCDGAIASLTGTLCGDCAAHLGLDILFNGINCRNDPHKRLLTALGCPDSSLRHSTERSRRDCWTEGPV</sequence>
<name>A0A6B0GXU7_9EURY</name>
<protein>
    <submittedName>
        <fullName evidence="1">Uncharacterized protein</fullName>
    </submittedName>
</protein>
<comment type="caution">
    <text evidence="1">The sequence shown here is derived from an EMBL/GenBank/DDBJ whole genome shotgun (WGS) entry which is preliminary data.</text>
</comment>
<accession>A0A6B0GXU7</accession>
<dbReference type="RefSeq" id="WP_158206261.1">
    <property type="nucleotide sequence ID" value="NZ_WSZK01000037.1"/>
</dbReference>
<keyword evidence="2" id="KW-1185">Reference proteome</keyword>
<dbReference type="AlphaFoldDB" id="A0A6B0GXU7"/>
<organism evidence="1 2">
    <name type="scientific">Halomarina oriensis</name>
    <dbReference type="NCBI Taxonomy" id="671145"/>
    <lineage>
        <taxon>Archaea</taxon>
        <taxon>Methanobacteriati</taxon>
        <taxon>Methanobacteriota</taxon>
        <taxon>Stenosarchaea group</taxon>
        <taxon>Halobacteria</taxon>
        <taxon>Halobacteriales</taxon>
        <taxon>Natronomonadaceae</taxon>
        <taxon>Halomarina</taxon>
    </lineage>
</organism>
<proteinExistence type="predicted"/>
<gene>
    <name evidence="1" type="ORF">GQS65_19305</name>
</gene>
<dbReference type="Proteomes" id="UP000451471">
    <property type="component" value="Unassembled WGS sequence"/>
</dbReference>
<dbReference type="EMBL" id="WSZK01000037">
    <property type="protein sequence ID" value="MWG36608.1"/>
    <property type="molecule type" value="Genomic_DNA"/>
</dbReference>